<dbReference type="InterPro" id="IPR019835">
    <property type="entry name" value="SWIB_domain"/>
</dbReference>
<dbReference type="SMART" id="SM00151">
    <property type="entry name" value="SWIB"/>
    <property type="match status" value="1"/>
</dbReference>
<name>A0A914XKI6_9BILA</name>
<dbReference type="AlphaFoldDB" id="A0A914XKI6"/>
<dbReference type="SUPFAM" id="SSF47592">
    <property type="entry name" value="SWIB/MDM2 domain"/>
    <property type="match status" value="1"/>
</dbReference>
<evidence type="ECO:0000313" key="2">
    <source>
        <dbReference type="Proteomes" id="UP000887566"/>
    </source>
</evidence>
<dbReference type="InterPro" id="IPR003121">
    <property type="entry name" value="SWIB_MDM2_domain"/>
</dbReference>
<dbReference type="WBParaSite" id="PSAMB.scaffold887size39305.g9477.t1">
    <property type="protein sequence ID" value="PSAMB.scaffold887size39305.g9477.t1"/>
    <property type="gene ID" value="PSAMB.scaffold887size39305.g9477"/>
</dbReference>
<dbReference type="PANTHER" id="PTHR13844">
    <property type="entry name" value="SWI/SNF-RELATED MATRIX-ASSOCIATED ACTIN-DEPENDENT REGULATOR OF CHROMATIN SUBFAMILY D"/>
    <property type="match status" value="1"/>
</dbReference>
<dbReference type="Pfam" id="PF02201">
    <property type="entry name" value="SWIB"/>
    <property type="match status" value="1"/>
</dbReference>
<keyword evidence="2" id="KW-1185">Reference proteome</keyword>
<dbReference type="InterPro" id="IPR036885">
    <property type="entry name" value="SWIB_MDM2_dom_sf"/>
</dbReference>
<dbReference type="Gene3D" id="1.10.245.10">
    <property type="entry name" value="SWIB/MDM2 domain"/>
    <property type="match status" value="1"/>
</dbReference>
<feature type="domain" description="DM2" evidence="1">
    <location>
        <begin position="1"/>
        <end position="75"/>
    </location>
</feature>
<dbReference type="PROSITE" id="PS51925">
    <property type="entry name" value="SWIB_MDM2"/>
    <property type="match status" value="1"/>
</dbReference>
<protein>
    <submittedName>
        <fullName evidence="3">DM2 domain-containing protein</fullName>
    </submittedName>
</protein>
<sequence>MKFKLHPRLAKVLGIATETRPKIIEALWQYIKTHKLQDPNERDNINCDAYLEQIFNCRRMRFMEIPQRLQTLLHQPDPIVINHMITYVEGTDPKKTACYDIDVEIEDPLKQQMSQFVQTQANAAEISALDQRIYDTVEQINEWKTRRDFYLRFADNPQEFIQKWLVSQSKDLKTMTEVSGAPEVERKALYFHQPCIEEGVYRYIYSKVQQKRAELEQSLGVKNN</sequence>
<organism evidence="2 3">
    <name type="scientific">Plectus sambesii</name>
    <dbReference type="NCBI Taxonomy" id="2011161"/>
    <lineage>
        <taxon>Eukaryota</taxon>
        <taxon>Metazoa</taxon>
        <taxon>Ecdysozoa</taxon>
        <taxon>Nematoda</taxon>
        <taxon>Chromadorea</taxon>
        <taxon>Plectida</taxon>
        <taxon>Plectina</taxon>
        <taxon>Plectoidea</taxon>
        <taxon>Plectidae</taxon>
        <taxon>Plectus</taxon>
    </lineage>
</organism>
<proteinExistence type="predicted"/>
<reference evidence="3" key="1">
    <citation type="submission" date="2022-11" db="UniProtKB">
        <authorList>
            <consortium name="WormBaseParasite"/>
        </authorList>
    </citation>
    <scope>IDENTIFICATION</scope>
</reference>
<evidence type="ECO:0000313" key="3">
    <source>
        <dbReference type="WBParaSite" id="PSAMB.scaffold887size39305.g9477.t1"/>
    </source>
</evidence>
<evidence type="ECO:0000259" key="1">
    <source>
        <dbReference type="PROSITE" id="PS51925"/>
    </source>
</evidence>
<accession>A0A914XKI6</accession>
<dbReference type="Proteomes" id="UP000887566">
    <property type="component" value="Unplaced"/>
</dbReference>